<keyword evidence="5 11" id="KW-0472">Membrane</keyword>
<evidence type="ECO:0000256" key="4">
    <source>
        <dbReference type="ARBA" id="ARBA00022989"/>
    </source>
</evidence>
<feature type="disulfide bond" evidence="9">
    <location>
        <begin position="113"/>
        <end position="126"/>
    </location>
</feature>
<dbReference type="GO" id="GO:0038023">
    <property type="term" value="F:signaling receptor activity"/>
    <property type="evidence" value="ECO:0007669"/>
    <property type="project" value="InterPro"/>
</dbReference>
<keyword evidence="4 11" id="KW-1133">Transmembrane helix</keyword>
<feature type="disulfide bond" evidence="9">
    <location>
        <begin position="116"/>
        <end position="134"/>
    </location>
</feature>
<protein>
    <submittedName>
        <fullName evidence="13">Membrane glycoprotein</fullName>
    </submittedName>
</protein>
<comment type="subcellular location">
    <subcellularLocation>
        <location evidence="1">Membrane</location>
        <topology evidence="1">Single-pass membrane protein</topology>
    </subcellularLocation>
</comment>
<feature type="disulfide bond" evidence="9">
    <location>
        <begin position="95"/>
        <end position="110"/>
    </location>
</feature>
<reference evidence="14" key="1">
    <citation type="journal article" date="2017" name="bioRxiv">
        <title>Comparative analysis of the genomes of Stylophora pistillata and Acropora digitifera provides evidence for extensive differences between species of corals.</title>
        <authorList>
            <person name="Voolstra C.R."/>
            <person name="Li Y."/>
            <person name="Liew Y.J."/>
            <person name="Baumgarten S."/>
            <person name="Zoccola D."/>
            <person name="Flot J.-F."/>
            <person name="Tambutte S."/>
            <person name="Allemand D."/>
            <person name="Aranda M."/>
        </authorList>
    </citation>
    <scope>NUCLEOTIDE SEQUENCE [LARGE SCALE GENOMIC DNA]</scope>
</reference>
<accession>A0A2B4RUK0</accession>
<feature type="compositionally biased region" description="Polar residues" evidence="10">
    <location>
        <begin position="333"/>
        <end position="346"/>
    </location>
</feature>
<dbReference type="InterPro" id="IPR011029">
    <property type="entry name" value="DEATH-like_dom_sf"/>
</dbReference>
<dbReference type="InterPro" id="IPR001368">
    <property type="entry name" value="TNFR/NGFR_Cys_rich_reg"/>
</dbReference>
<evidence type="ECO:0000256" key="1">
    <source>
        <dbReference type="ARBA" id="ARBA00004167"/>
    </source>
</evidence>
<evidence type="ECO:0000256" key="8">
    <source>
        <dbReference type="ARBA" id="ARBA00023180"/>
    </source>
</evidence>
<sequence length="1032" mass="114296">MGERLLHIEHSRSANPTSSGGSTAKKDAIVAICFVALLCRTGADFLCKPEQILLTNIRKIGYQCLDCPTCPPGSQPSVPCGSTIKNWTAIHCVPCQLGKTFSDNYDKAQCAACSVCSMGRVVLKNCTRLSNSKCSRCRKGYYYKPFSFACKPCAKCCGDRNDEFAKECERYDHKCKVPSTPCSHTQTTLMEITAPTGIVPTTQKMYPTDIYKKPTTEHKEERGLPFDELKSSLKPTQADDKALDNVQVSEDATGPEISFVIILFAVVAAFCIAVLVLIILKKSIRLRNTLRRQREVDRRDSVNSSSHEGTRSLSNRPQSGGSVSSPLDPAALSKNNPSAPHQQNGSAPKVVIESTLPLSSEPASQPRHGSESSLPNCSERHHAPQSKSLQSEATQLSGSASSLHASTGSSEKTGSSPPVNPSKEASHLNSSNSSQPSEAASSLTNACQSTQLREFESSKLGHRDSLHSNPHTILSSPTQLSSQCSRSASPQPTDSCLPVQAEYTSTTELDENYVEAFDWMCAKLDDKRSGSKPLSSLLECESYQYLKKICDRLDAPMAGVGDYRDVCASYGIDRYQIVSIYEKQRDGPSRALIDHLAATHEQLTVAEFIIVVRNVAKRGKGKIPQKVHTDQIKCHFEVGVTWNVYSRIIYHVASLSITQQVARFFERMKCGPILRCRDVELGKQRERTPFDDIKQSTNAVSLGVSMTLEGLDENYVDAFEWVCTKLDEIEYAIRTAQRKSPSIQDGTTIFSSAGNMLNEIYVNRIAPLCLYHRKKGLDYCAVVLYVGLVQSVVEMTKISLQANAEAVAVGLTRIFFQIVIKKCRRLRDTRDSSGDVESRNGDESSPQSKALCESNQPDSQSNGSISPFLNRVFIQTSGSKTLHHICGESSGKSWPPLPQSQDSTSSQPYPFSPLAYVEYTVNPDELTLVGLEENYLDVFDWMCEELDAMQRDRWDFEKLAFRYNIPSATWRSFKNAFQRNGSPSHVLMDHLKALHPDLPLRHVIKNLELIGRNDIVHRLKPYVKKNVDRSSA</sequence>
<evidence type="ECO:0000256" key="3">
    <source>
        <dbReference type="ARBA" id="ARBA00022737"/>
    </source>
</evidence>
<gene>
    <name evidence="13" type="primary">UL144</name>
    <name evidence="13" type="ORF">AWC38_SpisGene15597</name>
</gene>
<feature type="domain" description="TNFR-Cys" evidence="12">
    <location>
        <begin position="94"/>
        <end position="134"/>
    </location>
</feature>
<evidence type="ECO:0000256" key="7">
    <source>
        <dbReference type="ARBA" id="ARBA00023170"/>
    </source>
</evidence>
<dbReference type="Pfam" id="PF00020">
    <property type="entry name" value="TNFR_c6"/>
    <property type="match status" value="1"/>
</dbReference>
<feature type="compositionally biased region" description="Basic and acidic residues" evidence="10">
    <location>
        <begin position="453"/>
        <end position="466"/>
    </location>
</feature>
<dbReference type="Proteomes" id="UP000225706">
    <property type="component" value="Unassembled WGS sequence"/>
</dbReference>
<feature type="compositionally biased region" description="Polar residues" evidence="10">
    <location>
        <begin position="843"/>
        <end position="865"/>
    </location>
</feature>
<feature type="compositionally biased region" description="Basic and acidic residues" evidence="10">
    <location>
        <begin position="830"/>
        <end position="842"/>
    </location>
</feature>
<evidence type="ECO:0000313" key="13">
    <source>
        <dbReference type="EMBL" id="PFX19988.1"/>
    </source>
</evidence>
<evidence type="ECO:0000259" key="12">
    <source>
        <dbReference type="PROSITE" id="PS50050"/>
    </source>
</evidence>
<feature type="region of interest" description="Disordered" evidence="10">
    <location>
        <begin position="830"/>
        <end position="865"/>
    </location>
</feature>
<keyword evidence="6 9" id="KW-1015">Disulfide bond</keyword>
<dbReference type="PROSITE" id="PS50050">
    <property type="entry name" value="TNFR_NGFR_2"/>
    <property type="match status" value="1"/>
</dbReference>
<organism evidence="13 14">
    <name type="scientific">Stylophora pistillata</name>
    <name type="common">Smooth cauliflower coral</name>
    <dbReference type="NCBI Taxonomy" id="50429"/>
    <lineage>
        <taxon>Eukaryota</taxon>
        <taxon>Metazoa</taxon>
        <taxon>Cnidaria</taxon>
        <taxon>Anthozoa</taxon>
        <taxon>Hexacorallia</taxon>
        <taxon>Scleractinia</taxon>
        <taxon>Astrocoeniina</taxon>
        <taxon>Pocilloporidae</taxon>
        <taxon>Stylophora</taxon>
    </lineage>
</organism>
<evidence type="ECO:0000313" key="14">
    <source>
        <dbReference type="Proteomes" id="UP000225706"/>
    </source>
</evidence>
<evidence type="ECO:0000256" key="5">
    <source>
        <dbReference type="ARBA" id="ARBA00023136"/>
    </source>
</evidence>
<evidence type="ECO:0000256" key="11">
    <source>
        <dbReference type="SAM" id="Phobius"/>
    </source>
</evidence>
<dbReference type="PANTHER" id="PTHR12120">
    <property type="entry name" value="TNFR-CYS DOMAIN-CONTAINING PROTEIN"/>
    <property type="match status" value="1"/>
</dbReference>
<dbReference type="PROSITE" id="PS00652">
    <property type="entry name" value="TNFR_NGFR_1"/>
    <property type="match status" value="1"/>
</dbReference>
<feature type="compositionally biased region" description="Low complexity" evidence="10">
    <location>
        <begin position="427"/>
        <end position="443"/>
    </location>
</feature>
<dbReference type="GO" id="GO:0043123">
    <property type="term" value="P:positive regulation of canonical NF-kappaB signal transduction"/>
    <property type="evidence" value="ECO:0007669"/>
    <property type="project" value="InterPro"/>
</dbReference>
<dbReference type="GO" id="GO:0046330">
    <property type="term" value="P:positive regulation of JNK cascade"/>
    <property type="evidence" value="ECO:0007669"/>
    <property type="project" value="InterPro"/>
</dbReference>
<dbReference type="AlphaFoldDB" id="A0A2B4RUK0"/>
<feature type="compositionally biased region" description="Low complexity" evidence="10">
    <location>
        <begin position="396"/>
        <end position="410"/>
    </location>
</feature>
<dbReference type="Gene3D" id="1.10.533.10">
    <property type="entry name" value="Death Domain, Fas"/>
    <property type="match status" value="1"/>
</dbReference>
<dbReference type="Gene3D" id="2.10.50.10">
    <property type="entry name" value="Tumor Necrosis Factor Receptor, subunit A, domain 2"/>
    <property type="match status" value="2"/>
</dbReference>
<keyword evidence="7" id="KW-0675">Receptor</keyword>
<dbReference type="PANTHER" id="PTHR12120:SF10">
    <property type="entry name" value="TNFR-CYS DOMAIN-CONTAINING PROTEIN"/>
    <property type="match status" value="1"/>
</dbReference>
<keyword evidence="14" id="KW-1185">Reference proteome</keyword>
<feature type="compositionally biased region" description="Polar residues" evidence="10">
    <location>
        <begin position="467"/>
        <end position="494"/>
    </location>
</feature>
<dbReference type="GO" id="GO:0005886">
    <property type="term" value="C:plasma membrane"/>
    <property type="evidence" value="ECO:0007669"/>
    <property type="project" value="TreeGrafter"/>
</dbReference>
<proteinExistence type="predicted"/>
<feature type="transmembrane region" description="Helical" evidence="11">
    <location>
        <begin position="257"/>
        <end position="280"/>
    </location>
</feature>
<comment type="caution">
    <text evidence="13">The sequence shown here is derived from an EMBL/GenBank/DDBJ whole genome shotgun (WGS) entry which is preliminary data.</text>
</comment>
<name>A0A2B4RUK0_STYPI</name>
<dbReference type="EMBL" id="LSMT01000335">
    <property type="protein sequence ID" value="PFX19988.1"/>
    <property type="molecule type" value="Genomic_DNA"/>
</dbReference>
<evidence type="ECO:0000256" key="10">
    <source>
        <dbReference type="SAM" id="MobiDB-lite"/>
    </source>
</evidence>
<feature type="repeat" description="TNFR-Cys" evidence="9">
    <location>
        <begin position="94"/>
        <end position="134"/>
    </location>
</feature>
<dbReference type="InterPro" id="IPR047526">
    <property type="entry name" value="TNR19/27/EDAR"/>
</dbReference>
<feature type="compositionally biased region" description="Polar residues" evidence="10">
    <location>
        <begin position="302"/>
        <end position="325"/>
    </location>
</feature>
<evidence type="ECO:0000256" key="6">
    <source>
        <dbReference type="ARBA" id="ARBA00023157"/>
    </source>
</evidence>
<keyword evidence="8" id="KW-0325">Glycoprotein</keyword>
<evidence type="ECO:0000256" key="9">
    <source>
        <dbReference type="PROSITE-ProRule" id="PRU00206"/>
    </source>
</evidence>
<keyword evidence="2 11" id="KW-0812">Transmembrane</keyword>
<evidence type="ECO:0000256" key="2">
    <source>
        <dbReference type="ARBA" id="ARBA00022692"/>
    </source>
</evidence>
<dbReference type="OrthoDB" id="5965025at2759"/>
<dbReference type="SMART" id="SM00208">
    <property type="entry name" value="TNFR"/>
    <property type="match status" value="1"/>
</dbReference>
<keyword evidence="3" id="KW-0677">Repeat</keyword>
<feature type="compositionally biased region" description="Polar residues" evidence="10">
    <location>
        <begin position="385"/>
        <end position="395"/>
    </location>
</feature>
<feature type="region of interest" description="Disordered" evidence="10">
    <location>
        <begin position="293"/>
        <end position="498"/>
    </location>
</feature>